<dbReference type="InterPro" id="IPR036059">
    <property type="entry name" value="TldD/PmbA_sf"/>
</dbReference>
<organism evidence="2">
    <name type="scientific">freshwater metagenome</name>
    <dbReference type="NCBI Taxonomy" id="449393"/>
    <lineage>
        <taxon>unclassified sequences</taxon>
        <taxon>metagenomes</taxon>
        <taxon>ecological metagenomes</taxon>
    </lineage>
</organism>
<dbReference type="PANTHER" id="PTHR43421:SF1">
    <property type="entry name" value="METALLOPROTEASE PMBA"/>
    <property type="match status" value="1"/>
</dbReference>
<reference evidence="2" key="1">
    <citation type="submission" date="2020-05" db="EMBL/GenBank/DDBJ databases">
        <authorList>
            <person name="Chiriac C."/>
            <person name="Salcher M."/>
            <person name="Ghai R."/>
            <person name="Kavagutti S V."/>
        </authorList>
    </citation>
    <scope>NUCLEOTIDE SEQUENCE</scope>
</reference>
<dbReference type="GO" id="GO:0006508">
    <property type="term" value="P:proteolysis"/>
    <property type="evidence" value="ECO:0007669"/>
    <property type="project" value="InterPro"/>
</dbReference>
<dbReference type="GO" id="GO:0008237">
    <property type="term" value="F:metallopeptidase activity"/>
    <property type="evidence" value="ECO:0007669"/>
    <property type="project" value="InterPro"/>
</dbReference>
<dbReference type="PANTHER" id="PTHR43421">
    <property type="entry name" value="METALLOPROTEASE PMBA"/>
    <property type="match status" value="1"/>
</dbReference>
<feature type="domain" description="Metalloprotease TldD/E C-terminal" evidence="1">
    <location>
        <begin position="2"/>
        <end position="170"/>
    </location>
</feature>
<name>A0A6J6BF62_9ZZZZ</name>
<dbReference type="Pfam" id="PF19289">
    <property type="entry name" value="PmbA_TldD_3rd"/>
    <property type="match status" value="1"/>
</dbReference>
<proteinExistence type="predicted"/>
<evidence type="ECO:0000259" key="1">
    <source>
        <dbReference type="Pfam" id="PF19289"/>
    </source>
</evidence>
<protein>
    <submittedName>
        <fullName evidence="2">Unannotated protein</fullName>
    </submittedName>
</protein>
<accession>A0A6J6BF62</accession>
<evidence type="ECO:0000313" key="2">
    <source>
        <dbReference type="EMBL" id="CAB4537307.1"/>
    </source>
</evidence>
<dbReference type="InterPro" id="IPR047657">
    <property type="entry name" value="PmbA"/>
</dbReference>
<sequence>MFDDATDPLSPTASDTDGEGLACRAVPLIDAGVLSGYLHNAYTARVAGTSSTGSAQRGSHRAAPGVGPHVIKLAPGELSAEEIVSQVGDGFLVYDIAGLHSGVNPVSGDLSVGADGVRIRGGELAEGIREVTIGSTLQKMLGDVVAIGSDLTYFPWESTGVTLAIADVTMSGQ</sequence>
<dbReference type="GO" id="GO:0005829">
    <property type="term" value="C:cytosol"/>
    <property type="evidence" value="ECO:0007669"/>
    <property type="project" value="TreeGrafter"/>
</dbReference>
<dbReference type="InterPro" id="IPR045569">
    <property type="entry name" value="Metalloprtase-TldD/E_C"/>
</dbReference>
<dbReference type="SUPFAM" id="SSF111283">
    <property type="entry name" value="Putative modulator of DNA gyrase, PmbA/TldD"/>
    <property type="match status" value="1"/>
</dbReference>
<dbReference type="AlphaFoldDB" id="A0A6J6BF62"/>
<gene>
    <name evidence="2" type="ORF">UFOPK1358_00821</name>
</gene>
<dbReference type="EMBL" id="CAEZSF010000064">
    <property type="protein sequence ID" value="CAB4537307.1"/>
    <property type="molecule type" value="Genomic_DNA"/>
</dbReference>